<reference evidence="3 4" key="1">
    <citation type="submission" date="2017-01" db="EMBL/GenBank/DDBJ databases">
        <authorList>
            <consortium name="Urmite Genomes"/>
        </authorList>
    </citation>
    <scope>NUCLEOTIDE SEQUENCE [LARGE SCALE GENOMIC DNA]</scope>
    <source>
        <strain evidence="3 4">AB215</strain>
    </source>
</reference>
<keyword evidence="2" id="KW-0472">Membrane</keyword>
<proteinExistence type="predicted"/>
<dbReference type="AlphaFoldDB" id="A0A2U3P916"/>
<organism evidence="3 4">
    <name type="scientific">Mycobacterium numidiamassiliense</name>
    <dbReference type="NCBI Taxonomy" id="1841861"/>
    <lineage>
        <taxon>Bacteria</taxon>
        <taxon>Bacillati</taxon>
        <taxon>Actinomycetota</taxon>
        <taxon>Actinomycetes</taxon>
        <taxon>Mycobacteriales</taxon>
        <taxon>Mycobacteriaceae</taxon>
        <taxon>Mycobacterium</taxon>
    </lineage>
</organism>
<keyword evidence="4" id="KW-1185">Reference proteome</keyword>
<dbReference type="Proteomes" id="UP000240424">
    <property type="component" value="Unassembled WGS sequence"/>
</dbReference>
<feature type="transmembrane region" description="Helical" evidence="2">
    <location>
        <begin position="42"/>
        <end position="61"/>
    </location>
</feature>
<evidence type="ECO:0000256" key="2">
    <source>
        <dbReference type="SAM" id="Phobius"/>
    </source>
</evidence>
<keyword evidence="2" id="KW-0812">Transmembrane</keyword>
<evidence type="ECO:0000256" key="1">
    <source>
        <dbReference type="SAM" id="MobiDB-lite"/>
    </source>
</evidence>
<sequence length="208" mass="22245">VVDEIEPNSSPDGDHRPDDAGPSGPDHGLRRLWARIPEGPRLVLPIAVLLAVVIVGFYNWVQPARDDWSMLPSRLVCQVQSGATPAPSVTVAWVDVTHPRGNVLGLMVHFAQPLPPPPGDQLTYSLANNGTPFALLIPQQGSNEMAIRNVRKTPGTDVRPGKGTYADRTAAGPVEMVLDLTKFGIEKELVSPTLTVSSAGNAMQICHA</sequence>
<dbReference type="EMBL" id="FUEZ01000004">
    <property type="protein sequence ID" value="SPM40175.1"/>
    <property type="molecule type" value="Genomic_DNA"/>
</dbReference>
<name>A0A2U3P916_9MYCO</name>
<feature type="region of interest" description="Disordered" evidence="1">
    <location>
        <begin position="1"/>
        <end position="26"/>
    </location>
</feature>
<gene>
    <name evidence="3" type="ORF">MNAB215_2371</name>
</gene>
<evidence type="ECO:0000313" key="4">
    <source>
        <dbReference type="Proteomes" id="UP000240424"/>
    </source>
</evidence>
<accession>A0A2U3P916</accession>
<protein>
    <submittedName>
        <fullName evidence="3">Uncharacterized protein</fullName>
    </submittedName>
</protein>
<evidence type="ECO:0000313" key="3">
    <source>
        <dbReference type="EMBL" id="SPM40175.1"/>
    </source>
</evidence>
<dbReference type="STRING" id="1841861.GCA_900157365_00688"/>
<keyword evidence="2" id="KW-1133">Transmembrane helix</keyword>
<feature type="non-terminal residue" evidence="3">
    <location>
        <position position="1"/>
    </location>
</feature>